<feature type="region of interest" description="Disordered" evidence="1">
    <location>
        <begin position="255"/>
        <end position="294"/>
    </location>
</feature>
<feature type="compositionally biased region" description="Polar residues" evidence="1">
    <location>
        <begin position="484"/>
        <end position="500"/>
    </location>
</feature>
<dbReference type="InterPro" id="IPR018767">
    <property type="entry name" value="Brl1/Brr6_dom"/>
</dbReference>
<feature type="compositionally biased region" description="Basic residues" evidence="1">
    <location>
        <begin position="516"/>
        <end position="526"/>
    </location>
</feature>
<evidence type="ECO:0000256" key="2">
    <source>
        <dbReference type="SAM" id="Phobius"/>
    </source>
</evidence>
<dbReference type="Pfam" id="PF10104">
    <property type="entry name" value="Brr6_like_C_C"/>
    <property type="match status" value="1"/>
</dbReference>
<dbReference type="OrthoDB" id="5961at2759"/>
<dbReference type="Proteomes" id="UP000189513">
    <property type="component" value="Unassembled WGS sequence"/>
</dbReference>
<feature type="transmembrane region" description="Helical" evidence="2">
    <location>
        <begin position="320"/>
        <end position="342"/>
    </location>
</feature>
<keyword evidence="2" id="KW-0472">Membrane</keyword>
<keyword evidence="2" id="KW-1133">Transmembrane helix</keyword>
<dbReference type="PANTHER" id="PTHR28136:SF1">
    <property type="entry name" value="NUCLEUS EXPORT PROTEIN BRL1"/>
    <property type="match status" value="1"/>
</dbReference>
<dbReference type="AlphaFoldDB" id="A0A061AN25"/>
<evidence type="ECO:0000313" key="4">
    <source>
        <dbReference type="EMBL" id="CDR38537.1"/>
    </source>
</evidence>
<dbReference type="GO" id="GO:0006998">
    <property type="term" value="P:nuclear envelope organization"/>
    <property type="evidence" value="ECO:0007669"/>
    <property type="project" value="InterPro"/>
</dbReference>
<dbReference type="GO" id="GO:0031965">
    <property type="term" value="C:nuclear membrane"/>
    <property type="evidence" value="ECO:0007669"/>
    <property type="project" value="InterPro"/>
</dbReference>
<dbReference type="EMBL" id="LK052887">
    <property type="protein sequence ID" value="CDR38537.1"/>
    <property type="molecule type" value="Genomic_DNA"/>
</dbReference>
<reference evidence="6" key="2">
    <citation type="journal article" date="2017" name="Genome Announc.">
        <title>Genome sequences of Cyberlindnera fabianii 65, Pichia kudriavzevii 129, and Saccharomyces cerevisiae 131 isolated from fermented masau fruits in Zimbabwe.</title>
        <authorList>
            <person name="van Rijswijck I.M.H."/>
            <person name="Derks M.F.L."/>
            <person name="Abee T."/>
            <person name="de Ridder D."/>
            <person name="Smid E.J."/>
        </authorList>
    </citation>
    <scope>NUCLEOTIDE SEQUENCE [LARGE SCALE GENOMIC DNA]</scope>
    <source>
        <strain evidence="6">65</strain>
    </source>
</reference>
<dbReference type="EMBL" id="MPUK01000008">
    <property type="protein sequence ID" value="ONH66218.1"/>
    <property type="molecule type" value="Genomic_DNA"/>
</dbReference>
<dbReference type="PANTHER" id="PTHR28136">
    <property type="entry name" value="NUCLEUS EXPORT PROTEIN BRR6"/>
    <property type="match status" value="1"/>
</dbReference>
<evidence type="ECO:0000313" key="5">
    <source>
        <dbReference type="EMBL" id="ONH66218.1"/>
    </source>
</evidence>
<organism evidence="4">
    <name type="scientific">Cyberlindnera fabianii</name>
    <name type="common">Yeast</name>
    <name type="synonym">Hansenula fabianii</name>
    <dbReference type="NCBI Taxonomy" id="36022"/>
    <lineage>
        <taxon>Eukaryota</taxon>
        <taxon>Fungi</taxon>
        <taxon>Dikarya</taxon>
        <taxon>Ascomycota</taxon>
        <taxon>Saccharomycotina</taxon>
        <taxon>Saccharomycetes</taxon>
        <taxon>Phaffomycetales</taxon>
        <taxon>Phaffomycetaceae</taxon>
        <taxon>Cyberlindnera</taxon>
    </lineage>
</organism>
<dbReference type="GO" id="GO:0055088">
    <property type="term" value="P:lipid homeostasis"/>
    <property type="evidence" value="ECO:0007669"/>
    <property type="project" value="InterPro"/>
</dbReference>
<dbReference type="VEuPathDB" id="FungiDB:BON22_4144"/>
<protein>
    <submittedName>
        <fullName evidence="4">CYFA0S02e02806g1_1</fullName>
    </submittedName>
    <submittedName>
        <fullName evidence="5">Nucleus export protein brr6</fullName>
    </submittedName>
</protein>
<gene>
    <name evidence="5" type="ORF">BON22_4144</name>
    <name evidence="4" type="ORF">CYFA0S_02e02806g</name>
</gene>
<feature type="transmembrane region" description="Helical" evidence="2">
    <location>
        <begin position="430"/>
        <end position="450"/>
    </location>
</feature>
<evidence type="ECO:0000259" key="3">
    <source>
        <dbReference type="SMART" id="SM01042"/>
    </source>
</evidence>
<evidence type="ECO:0000313" key="6">
    <source>
        <dbReference type="Proteomes" id="UP000189513"/>
    </source>
</evidence>
<keyword evidence="2" id="KW-0812">Transmembrane</keyword>
<feature type="compositionally biased region" description="Low complexity" evidence="1">
    <location>
        <begin position="457"/>
        <end position="480"/>
    </location>
</feature>
<feature type="region of interest" description="Disordered" evidence="1">
    <location>
        <begin position="144"/>
        <end position="199"/>
    </location>
</feature>
<dbReference type="SMART" id="SM01042">
    <property type="entry name" value="Brr6_like_C_C"/>
    <property type="match status" value="1"/>
</dbReference>
<accession>A0A061AN25</accession>
<reference evidence="4" key="1">
    <citation type="journal article" date="2014" name="Genome Announc.">
        <title>Genome sequence of the yeast Cyberlindnera fabianii (Hansenula fabianii).</title>
        <authorList>
            <person name="Freel K.C."/>
            <person name="Sarilar V."/>
            <person name="Neuveglise C."/>
            <person name="Devillers H."/>
            <person name="Friedrich A."/>
            <person name="Schacherer J."/>
        </authorList>
    </citation>
    <scope>NUCLEOTIDE SEQUENCE</scope>
    <source>
        <strain evidence="4">YJS4271</strain>
    </source>
</reference>
<reference evidence="5" key="3">
    <citation type="submission" date="2017-01" db="EMBL/GenBank/DDBJ databases">
        <authorList>
            <person name="Mah S.A."/>
            <person name="Swanson W.J."/>
            <person name="Moy G.W."/>
            <person name="Vacquier V.D."/>
        </authorList>
    </citation>
    <scope>NUCLEOTIDE SEQUENCE [LARGE SCALE GENOMIC DNA]</scope>
    <source>
        <strain evidence="5">65</strain>
    </source>
</reference>
<keyword evidence="6" id="KW-1185">Reference proteome</keyword>
<feature type="region of interest" description="Disordered" evidence="1">
    <location>
        <begin position="456"/>
        <end position="526"/>
    </location>
</feature>
<proteinExistence type="predicted"/>
<sequence length="526" mass="58826">MPSEVLATSSISDEEKRRHEELFKRNHVLGPIDVNRTFALSLNSPKMTSAVNTPRSTSHNNSIDSSFNSDAQLTPITHEDVENNPQTPYLRSVYREKIASANDSFSPAIPTTTKKLINFNTPNGNNKSLTGSKTSLSRASVLNRSRALDPGSSSSDLAEIAAETPSQVHVRGPSSILKKTRNNNYDRETSRQLLQKRPMLSAAVNEDGEINPLKAGKVVFSPKKDIITWNEFKGTRHSSPLTDFIDGKTDHGVKSPYIRSSSKTKASEKKSVDDEWVDDETQKEKKEKKSKKAKKEPEISKLKTVLNSLIDPQLPYILSLYLQLLFNVVIVSILLYFVYTFISTVRADVENKVDSYATDILQEIALCSREYARNNCQPGRRVVALEAACSEWEKCMNRDPATVGRAKIGAETFAEIINGFIKPISWKSMFFLLLITVGSLVLTNAAFGTYRNYSGNPNQQGGYHQQPQSQQQQIPQTPGLPHTPYQSPYKSLQMNPQFTRYYTPRPLSPTSGALTRRSRSSKKSKK</sequence>
<feature type="region of interest" description="Disordered" evidence="1">
    <location>
        <begin position="47"/>
        <end position="66"/>
    </location>
</feature>
<dbReference type="STRING" id="36022.A0A061AN25"/>
<feature type="domain" description="Brl1/Brr6" evidence="3">
    <location>
        <begin position="318"/>
        <end position="451"/>
    </location>
</feature>
<dbReference type="InterPro" id="IPR040202">
    <property type="entry name" value="Brl1/Brr6"/>
</dbReference>
<evidence type="ECO:0000256" key="1">
    <source>
        <dbReference type="SAM" id="MobiDB-lite"/>
    </source>
</evidence>
<name>A0A061AN25_CYBFA</name>